<evidence type="ECO:0000256" key="1">
    <source>
        <dbReference type="ARBA" id="ARBA00011900"/>
    </source>
</evidence>
<dbReference type="InterPro" id="IPR011639">
    <property type="entry name" value="MethylTrfase_TaqI-like_dom"/>
</dbReference>
<dbReference type="GO" id="GO:0032259">
    <property type="term" value="P:methylation"/>
    <property type="evidence" value="ECO:0007669"/>
    <property type="project" value="UniProtKB-KW"/>
</dbReference>
<keyword evidence="4" id="KW-0949">S-adenosyl-L-methionine</keyword>
<accession>A0ABR8ALP4</accession>
<keyword evidence="2 7" id="KW-0489">Methyltransferase</keyword>
<proteinExistence type="predicted"/>
<evidence type="ECO:0000256" key="2">
    <source>
        <dbReference type="ARBA" id="ARBA00022603"/>
    </source>
</evidence>
<dbReference type="SUPFAM" id="SSF53335">
    <property type="entry name" value="S-adenosyl-L-methionine-dependent methyltransferases"/>
    <property type="match status" value="1"/>
</dbReference>
<dbReference type="PROSITE" id="PS00092">
    <property type="entry name" value="N6_MTASE"/>
    <property type="match status" value="1"/>
</dbReference>
<dbReference type="Gene3D" id="3.40.50.150">
    <property type="entry name" value="Vaccinia Virus protein VP39"/>
    <property type="match status" value="1"/>
</dbReference>
<keyword evidence="3" id="KW-0808">Transferase</keyword>
<feature type="domain" description="Type II methyltransferase M.TaqI-like" evidence="6">
    <location>
        <begin position="393"/>
        <end position="562"/>
    </location>
</feature>
<gene>
    <name evidence="7" type="ORF">H6G24_35660</name>
</gene>
<evidence type="ECO:0000256" key="5">
    <source>
        <dbReference type="ARBA" id="ARBA00047942"/>
    </source>
</evidence>
<evidence type="ECO:0000313" key="8">
    <source>
        <dbReference type="Proteomes" id="UP000658514"/>
    </source>
</evidence>
<dbReference type="RefSeq" id="WP_190551901.1">
    <property type="nucleotide sequence ID" value="NZ_CAWPNO010000009.1"/>
</dbReference>
<dbReference type="PANTHER" id="PTHR33841">
    <property type="entry name" value="DNA METHYLTRANSFERASE YEEA-RELATED"/>
    <property type="match status" value="1"/>
</dbReference>
<evidence type="ECO:0000259" key="6">
    <source>
        <dbReference type="Pfam" id="PF07669"/>
    </source>
</evidence>
<protein>
    <recommendedName>
        <fullName evidence="1">site-specific DNA-methyltransferase (adenine-specific)</fullName>
        <ecNumber evidence="1">2.1.1.72</ecNumber>
    </recommendedName>
</protein>
<dbReference type="EC" id="2.1.1.72" evidence="1"/>
<sequence>MSSNKAVNKIYQRVMAHTGFYRDGVPTTGVTEAEDIRNNNQYLEKRIKYSAVIDTEQINATAIYELSGSPCIYFTQLKEPNPRKLAKLHKLSWNHGLAPMLWVITPDEVLLYNCYSQPTEQDENDPNRHLIESFETTESDLNRMNQFASRLQIESGEFWQWEKAKQIDRQQRVDSVLVRDLNEAEEKLTKEKKLERQFAHAILIRSVFVAYLQDRDILNQEFFSSRFGVDSFNELLNDKLATYELFEWLQTIFNGDLFPVSIKERDAVAKKHLEVAQSLIGGVEEIATGQQRLWRAYDFKVIPIELISSIYESFIYATDSKSAKENSTHYTPINLVDLVLSEVFKELDGNAKVLDFACGSGVFLVESLRRLVVKRWANGETPTRHLIRETLYNQIYGVDINPEAVQIAAFSLYLTALELDYELEQHRQLTNDLKFQKLIGKNLFASDAFDEKAEFNQIEQFAHKQFTAIVGNPPWTKPKSNKSAEEYCKLKRPDSGYPDGYPTAYGTPPDQAFLWRIGDFANDKTCIGLILHGKPFFSNDTAAKKAKKSLLMRYKPKVIVNLSKLYRDNLFPNSEAPPIILIAEGKPSEQRDSFYFVCPERSIDFRRHGIVEIGTEHIKKLPVFSTACDSDMLKVATWGSARDIRLLQKLGNFPNIEQVVGNPPKNGFKYGHHRKVPAELMDKKCLASSKMPRYQIDLNELDLPPATMESPRDSQIYKAPLVIISQSIDGNEAFSAFSQEDIVYTQRYSGISFAKNKVYLAHYLNGIINSSITSYFLFLTASSWGIERKEIKTQDLERLRVPKQNKENEIFINQIIEIEGRLRESSSKSVEKDLKTQLDEAVFNLYGLDDQERILIEDTTQITIDWYMNREKSTALRRPQTADLEAYAIQFMSVIKPFLQTLNERSIVAEILSIPKAPLQVVKFSIVPYPGREPVIQTVQAEDLVTVLKSIARQLPPQLADRVFTRRNARIHIGENLYIIKPAQLRYWTRSAGLNDADTVLAEHFRNR</sequence>
<dbReference type="Proteomes" id="UP000658514">
    <property type="component" value="Unassembled WGS sequence"/>
</dbReference>
<comment type="caution">
    <text evidence="7">The sequence shown here is derived from an EMBL/GenBank/DDBJ whole genome shotgun (WGS) entry which is preliminary data.</text>
</comment>
<organism evidence="7 8">
    <name type="scientific">Calothrix parietina FACHB-288</name>
    <dbReference type="NCBI Taxonomy" id="2692896"/>
    <lineage>
        <taxon>Bacteria</taxon>
        <taxon>Bacillati</taxon>
        <taxon>Cyanobacteriota</taxon>
        <taxon>Cyanophyceae</taxon>
        <taxon>Nostocales</taxon>
        <taxon>Calotrichaceae</taxon>
        <taxon>Calothrix</taxon>
    </lineage>
</organism>
<comment type="catalytic activity">
    <reaction evidence="5">
        <text>a 2'-deoxyadenosine in DNA + S-adenosyl-L-methionine = an N(6)-methyl-2'-deoxyadenosine in DNA + S-adenosyl-L-homocysteine + H(+)</text>
        <dbReference type="Rhea" id="RHEA:15197"/>
        <dbReference type="Rhea" id="RHEA-COMP:12418"/>
        <dbReference type="Rhea" id="RHEA-COMP:12419"/>
        <dbReference type="ChEBI" id="CHEBI:15378"/>
        <dbReference type="ChEBI" id="CHEBI:57856"/>
        <dbReference type="ChEBI" id="CHEBI:59789"/>
        <dbReference type="ChEBI" id="CHEBI:90615"/>
        <dbReference type="ChEBI" id="CHEBI:90616"/>
        <dbReference type="EC" id="2.1.1.72"/>
    </reaction>
</comment>
<dbReference type="PRINTS" id="PR00507">
    <property type="entry name" value="N12N6MTFRASE"/>
</dbReference>
<dbReference type="GO" id="GO:0008168">
    <property type="term" value="F:methyltransferase activity"/>
    <property type="evidence" value="ECO:0007669"/>
    <property type="project" value="UniProtKB-KW"/>
</dbReference>
<reference evidence="7 8" key="1">
    <citation type="journal article" date="2020" name="ISME J.">
        <title>Comparative genomics reveals insights into cyanobacterial evolution and habitat adaptation.</title>
        <authorList>
            <person name="Chen M.Y."/>
            <person name="Teng W.K."/>
            <person name="Zhao L."/>
            <person name="Hu C.X."/>
            <person name="Zhou Y.K."/>
            <person name="Han B.P."/>
            <person name="Song L.R."/>
            <person name="Shu W.S."/>
        </authorList>
    </citation>
    <scope>NUCLEOTIDE SEQUENCE [LARGE SCALE GENOMIC DNA]</scope>
    <source>
        <strain evidence="7 8">FACHB-288</strain>
    </source>
</reference>
<dbReference type="InterPro" id="IPR029063">
    <property type="entry name" value="SAM-dependent_MTases_sf"/>
</dbReference>
<keyword evidence="8" id="KW-1185">Reference proteome</keyword>
<evidence type="ECO:0000313" key="7">
    <source>
        <dbReference type="EMBL" id="MBD2200724.1"/>
    </source>
</evidence>
<dbReference type="PANTHER" id="PTHR33841:SF1">
    <property type="entry name" value="DNA METHYLTRANSFERASE A"/>
    <property type="match status" value="1"/>
</dbReference>
<dbReference type="InterPro" id="IPR050953">
    <property type="entry name" value="N4_N6_ade-DNA_methylase"/>
</dbReference>
<dbReference type="Pfam" id="PF07669">
    <property type="entry name" value="Eco57I"/>
    <property type="match status" value="1"/>
</dbReference>
<dbReference type="InterPro" id="IPR002052">
    <property type="entry name" value="DNA_methylase_N6_adenine_CS"/>
</dbReference>
<evidence type="ECO:0000256" key="4">
    <source>
        <dbReference type="ARBA" id="ARBA00022691"/>
    </source>
</evidence>
<evidence type="ECO:0000256" key="3">
    <source>
        <dbReference type="ARBA" id="ARBA00022679"/>
    </source>
</evidence>
<dbReference type="EMBL" id="JACJQH010000106">
    <property type="protein sequence ID" value="MBD2200724.1"/>
    <property type="molecule type" value="Genomic_DNA"/>
</dbReference>
<name>A0ABR8ALP4_9CYAN</name>